<protein>
    <submittedName>
        <fullName evidence="1">Uncharacterized protein</fullName>
    </submittedName>
</protein>
<gene>
    <name evidence="1" type="ORF">RB636_04265</name>
</gene>
<accession>A0ABU7WNV0</accession>
<keyword evidence="2" id="KW-1185">Reference proteome</keyword>
<evidence type="ECO:0000313" key="2">
    <source>
        <dbReference type="Proteomes" id="UP001348265"/>
    </source>
</evidence>
<dbReference type="RefSeq" id="WP_331785412.1">
    <property type="nucleotide sequence ID" value="NZ_JAVFKM010000002.1"/>
</dbReference>
<reference evidence="1 2" key="1">
    <citation type="submission" date="2023-08" db="EMBL/GenBank/DDBJ databases">
        <authorList>
            <person name="Sharma P."/>
            <person name="Verma V."/>
            <person name="Mohan M.K."/>
            <person name="Dubey A.K."/>
        </authorList>
    </citation>
    <scope>NUCLEOTIDE SEQUENCE [LARGE SCALE GENOMIC DNA]</scope>
    <source>
        <strain evidence="1 2">ADP4</strain>
    </source>
</reference>
<organism evidence="1 2">
    <name type="scientific">Streptomyces chrestomyceticus</name>
    <dbReference type="NCBI Taxonomy" id="68185"/>
    <lineage>
        <taxon>Bacteria</taxon>
        <taxon>Bacillati</taxon>
        <taxon>Actinomycetota</taxon>
        <taxon>Actinomycetes</taxon>
        <taxon>Kitasatosporales</taxon>
        <taxon>Streptomycetaceae</taxon>
        <taxon>Streptomyces</taxon>
    </lineage>
</organism>
<proteinExistence type="predicted"/>
<dbReference type="EMBL" id="JAVFKM010000002">
    <property type="protein sequence ID" value="MEF3112415.1"/>
    <property type="molecule type" value="Genomic_DNA"/>
</dbReference>
<dbReference type="Proteomes" id="UP001348265">
    <property type="component" value="Unassembled WGS sequence"/>
</dbReference>
<comment type="caution">
    <text evidence="1">The sequence shown here is derived from an EMBL/GenBank/DDBJ whole genome shotgun (WGS) entry which is preliminary data.</text>
</comment>
<name>A0ABU7WNV0_9ACTN</name>
<evidence type="ECO:0000313" key="1">
    <source>
        <dbReference type="EMBL" id="MEF3112415.1"/>
    </source>
</evidence>
<sequence length="313" mass="33231">MIGRWGDSALSVSVSTSQAAAIDVAPGTAIVRGFAYQADQPVTLPLSVQTSQAPRVDLVVLELDMAAGSVRARVLKGQPAAAPVPPGVRQVQGGVWQYPLAEVTVKRGVTAVQSIRDVRTLHDAGRPPAVQDTAVPSHATPGDLRYYKSASTGAEELHMYAANGGWSIVSALGKARTYTPRLSWNGGSHSAKGRYQWVASNVIQFTANVTNTSGRTWSGTQMSVSLPTKSRGGVWQLVNATLLNNTTGKAHEGMPNYLIGNAYIGGGSTCQPVFQTYTQKAINGGDWWERFPKGATLIISGTYEADYFHEGNG</sequence>